<dbReference type="GO" id="GO:0003941">
    <property type="term" value="F:L-serine ammonia-lyase activity"/>
    <property type="evidence" value="ECO:0007669"/>
    <property type="project" value="TreeGrafter"/>
</dbReference>
<dbReference type="Proteomes" id="UP001140076">
    <property type="component" value="Unassembled WGS sequence"/>
</dbReference>
<keyword evidence="12" id="KW-1185">Reference proteome</keyword>
<dbReference type="CDD" id="cd01562">
    <property type="entry name" value="Thr-dehyd"/>
    <property type="match status" value="1"/>
</dbReference>
<evidence type="ECO:0000256" key="1">
    <source>
        <dbReference type="ARBA" id="ARBA00001274"/>
    </source>
</evidence>
<dbReference type="Gene3D" id="3.40.50.1100">
    <property type="match status" value="2"/>
</dbReference>
<dbReference type="InterPro" id="IPR036052">
    <property type="entry name" value="TrpB-like_PALP_sf"/>
</dbReference>
<comment type="similarity">
    <text evidence="3">Belongs to the serine/threonine dehydratase family.</text>
</comment>
<protein>
    <recommendedName>
        <fullName evidence="4">threonine ammonia-lyase</fullName>
        <ecNumber evidence="4">4.3.1.19</ecNumber>
    </recommendedName>
    <alternativeName>
        <fullName evidence="8">Threonine deaminase</fullName>
    </alternativeName>
</protein>
<dbReference type="FunFam" id="3.40.50.1100:FF:000005">
    <property type="entry name" value="Threonine dehydratase catabolic"/>
    <property type="match status" value="1"/>
</dbReference>
<evidence type="ECO:0000256" key="2">
    <source>
        <dbReference type="ARBA" id="ARBA00001933"/>
    </source>
</evidence>
<evidence type="ECO:0000313" key="12">
    <source>
        <dbReference type="Proteomes" id="UP001140076"/>
    </source>
</evidence>
<dbReference type="Pfam" id="PF00291">
    <property type="entry name" value="PALP"/>
    <property type="match status" value="1"/>
</dbReference>
<comment type="function">
    <text evidence="7">Catalyzes the anaerobic formation of alpha-ketobutyrate and ammonia from threonine in a two-step reaction. The first step involved a dehydration of threonine and a production of enamine intermediates (aminocrotonate), which tautomerizes to its imine form (iminobutyrate). Both intermediates are unstable and short-lived. The second step is the nonenzymatic hydrolysis of the enamine/imine intermediates to form 2-ketobutyrate and free ammonia. In the low water environment of the cell, the second step is accelerated by RidA.</text>
</comment>
<evidence type="ECO:0000256" key="8">
    <source>
        <dbReference type="ARBA" id="ARBA00031427"/>
    </source>
</evidence>
<dbReference type="PANTHER" id="PTHR48078">
    <property type="entry name" value="THREONINE DEHYDRATASE, MITOCHONDRIAL-RELATED"/>
    <property type="match status" value="1"/>
</dbReference>
<evidence type="ECO:0000256" key="6">
    <source>
        <dbReference type="ARBA" id="ARBA00023239"/>
    </source>
</evidence>
<keyword evidence="6" id="KW-0456">Lyase</keyword>
<dbReference type="GO" id="GO:0006567">
    <property type="term" value="P:L-threonine catabolic process"/>
    <property type="evidence" value="ECO:0007669"/>
    <property type="project" value="TreeGrafter"/>
</dbReference>
<comment type="caution">
    <text evidence="11">The sequence shown here is derived from an EMBL/GenBank/DDBJ whole genome shotgun (WGS) entry which is preliminary data.</text>
</comment>
<organism evidence="11 12">
    <name type="scientific">Streptomonospora mangrovi</name>
    <dbReference type="NCBI Taxonomy" id="2883123"/>
    <lineage>
        <taxon>Bacteria</taxon>
        <taxon>Bacillati</taxon>
        <taxon>Actinomycetota</taxon>
        <taxon>Actinomycetes</taxon>
        <taxon>Streptosporangiales</taxon>
        <taxon>Nocardiopsidaceae</taxon>
        <taxon>Streptomonospora</taxon>
    </lineage>
</organism>
<evidence type="ECO:0000256" key="4">
    <source>
        <dbReference type="ARBA" id="ARBA00012096"/>
    </source>
</evidence>
<comment type="cofactor">
    <cofactor evidence="2">
        <name>pyridoxal 5'-phosphate</name>
        <dbReference type="ChEBI" id="CHEBI:597326"/>
    </cofactor>
</comment>
<dbReference type="InterPro" id="IPR001926">
    <property type="entry name" value="TrpB-like_PALP"/>
</dbReference>
<dbReference type="SUPFAM" id="SSF53686">
    <property type="entry name" value="Tryptophan synthase beta subunit-like PLP-dependent enzymes"/>
    <property type="match status" value="1"/>
</dbReference>
<comment type="catalytic activity">
    <reaction evidence="1">
        <text>L-threonine = 2-oxobutanoate + NH4(+)</text>
        <dbReference type="Rhea" id="RHEA:22108"/>
        <dbReference type="ChEBI" id="CHEBI:16763"/>
        <dbReference type="ChEBI" id="CHEBI:28938"/>
        <dbReference type="ChEBI" id="CHEBI:57926"/>
        <dbReference type="EC" id="4.3.1.19"/>
    </reaction>
</comment>
<feature type="region of interest" description="Disordered" evidence="9">
    <location>
        <begin position="313"/>
        <end position="336"/>
    </location>
</feature>
<sequence>MELISTADIDAAAPRVAELAVRTPLLPCPWARGRLWLKPENLQPVGAFKVRGAANALALLPEEARRAGVVTHSSGNHGQALAYAARAHGVRCVVVCPDNAPAVKVAAMRSFGAEVVPVPPAERARRAAAIAAERGMTPVPPFDHRDVIAGQGTVGAEILADLPDVDTVLVPVGGGGLAAGVATAVKARRPGAAVVGVEPELAADAAESLAKGRLVAWPTEQTQKTVADGVRVGPSALTFAHLRERLDGIVTVGEEEIVAAMGVLARAARVVAEPSGAITTAAYLAGRTPGGRTVAVVSGGNAAPDLLARAVAGEEGRTEGVGEAEGTDTGSGNGSL</sequence>
<dbReference type="PANTHER" id="PTHR48078:SF6">
    <property type="entry name" value="L-THREONINE DEHYDRATASE CATABOLIC TDCB"/>
    <property type="match status" value="1"/>
</dbReference>
<evidence type="ECO:0000259" key="10">
    <source>
        <dbReference type="Pfam" id="PF00291"/>
    </source>
</evidence>
<dbReference type="RefSeq" id="WP_270072879.1">
    <property type="nucleotide sequence ID" value="NZ_JAJAQC010000024.1"/>
</dbReference>
<dbReference type="GO" id="GO:0009097">
    <property type="term" value="P:isoleucine biosynthetic process"/>
    <property type="evidence" value="ECO:0007669"/>
    <property type="project" value="TreeGrafter"/>
</dbReference>
<evidence type="ECO:0000256" key="9">
    <source>
        <dbReference type="SAM" id="MobiDB-lite"/>
    </source>
</evidence>
<evidence type="ECO:0000256" key="3">
    <source>
        <dbReference type="ARBA" id="ARBA00010869"/>
    </source>
</evidence>
<dbReference type="GO" id="GO:0004794">
    <property type="term" value="F:threonine deaminase activity"/>
    <property type="evidence" value="ECO:0007669"/>
    <property type="project" value="UniProtKB-EC"/>
</dbReference>
<evidence type="ECO:0000256" key="7">
    <source>
        <dbReference type="ARBA" id="ARBA00025527"/>
    </source>
</evidence>
<feature type="domain" description="Tryptophan synthase beta chain-like PALP" evidence="10">
    <location>
        <begin position="21"/>
        <end position="299"/>
    </location>
</feature>
<dbReference type="GO" id="GO:0006565">
    <property type="term" value="P:L-serine catabolic process"/>
    <property type="evidence" value="ECO:0007669"/>
    <property type="project" value="TreeGrafter"/>
</dbReference>
<gene>
    <name evidence="11" type="ORF">LG943_14960</name>
</gene>
<dbReference type="InterPro" id="IPR050147">
    <property type="entry name" value="Ser/Thr_Dehydratase"/>
</dbReference>
<proteinExistence type="inferred from homology"/>
<reference evidence="11" key="1">
    <citation type="submission" date="2021-10" db="EMBL/GenBank/DDBJ databases">
        <title>Streptomonospora sp. nov., isolated from mangrove soil.</title>
        <authorList>
            <person name="Chen X."/>
            <person name="Ge X."/>
            <person name="Liu W."/>
        </authorList>
    </citation>
    <scope>NUCLEOTIDE SEQUENCE</scope>
    <source>
        <strain evidence="11">S1-112</strain>
    </source>
</reference>
<keyword evidence="5" id="KW-0663">Pyridoxal phosphate</keyword>
<evidence type="ECO:0000256" key="5">
    <source>
        <dbReference type="ARBA" id="ARBA00022898"/>
    </source>
</evidence>
<name>A0A9X3SG49_9ACTN</name>
<dbReference type="EMBL" id="JAJAQC010000024">
    <property type="protein sequence ID" value="MDA0565605.1"/>
    <property type="molecule type" value="Genomic_DNA"/>
</dbReference>
<accession>A0A9X3SG49</accession>
<evidence type="ECO:0000313" key="11">
    <source>
        <dbReference type="EMBL" id="MDA0565605.1"/>
    </source>
</evidence>
<dbReference type="AlphaFoldDB" id="A0A9X3SG49"/>
<dbReference type="EC" id="4.3.1.19" evidence="4"/>